<keyword evidence="6" id="KW-1185">Reference proteome</keyword>
<evidence type="ECO:0000313" key="6">
    <source>
        <dbReference type="Proteomes" id="UP000515153"/>
    </source>
</evidence>
<comment type="similarity">
    <text evidence="2 4">Belongs to the ubiquitin-activating E1 family. ULA1 subfamily.</text>
</comment>
<dbReference type="Proteomes" id="UP000515153">
    <property type="component" value="Unplaced"/>
</dbReference>
<reference evidence="7" key="2">
    <citation type="submission" date="2019-10" db="EMBL/GenBank/DDBJ databases">
        <authorList>
            <consortium name="NCBI Genome Project"/>
        </authorList>
    </citation>
    <scope>NUCLEOTIDE SEQUENCE</scope>
    <source>
        <strain evidence="7">NI907</strain>
    </source>
</reference>
<dbReference type="GO" id="GO:0045116">
    <property type="term" value="P:protein neddylation"/>
    <property type="evidence" value="ECO:0007669"/>
    <property type="project" value="UniProtKB-UniRule"/>
</dbReference>
<proteinExistence type="inferred from homology"/>
<evidence type="ECO:0000313" key="7">
    <source>
        <dbReference type="RefSeq" id="XP_030984756.1"/>
    </source>
</evidence>
<dbReference type="PANTHER" id="PTHR10953:SF29">
    <property type="entry name" value="NEDD8-ACTIVATING ENZYME E1 REGULATORY SUBUNIT"/>
    <property type="match status" value="1"/>
</dbReference>
<name>A0A6P8BC84_PYRGI</name>
<dbReference type="GO" id="GO:0005737">
    <property type="term" value="C:cytoplasm"/>
    <property type="evidence" value="ECO:0007669"/>
    <property type="project" value="TreeGrafter"/>
</dbReference>
<dbReference type="InterPro" id="IPR035985">
    <property type="entry name" value="Ubiquitin-activating_enz"/>
</dbReference>
<organism evidence="6 7">
    <name type="scientific">Pyricularia grisea</name>
    <name type="common">Crabgrass-specific blast fungus</name>
    <name type="synonym">Magnaporthe grisea</name>
    <dbReference type="NCBI Taxonomy" id="148305"/>
    <lineage>
        <taxon>Eukaryota</taxon>
        <taxon>Fungi</taxon>
        <taxon>Dikarya</taxon>
        <taxon>Ascomycota</taxon>
        <taxon>Pezizomycotina</taxon>
        <taxon>Sordariomycetes</taxon>
        <taxon>Sordariomycetidae</taxon>
        <taxon>Magnaporthales</taxon>
        <taxon>Pyriculariaceae</taxon>
        <taxon>Pyricularia</taxon>
    </lineage>
</organism>
<dbReference type="GeneID" id="41958616"/>
<accession>A0A6P8BC84</accession>
<reference evidence="7" key="3">
    <citation type="submission" date="2025-08" db="UniProtKB">
        <authorList>
            <consortium name="RefSeq"/>
        </authorList>
    </citation>
    <scope>IDENTIFICATION</scope>
    <source>
        <strain evidence="7">NI907</strain>
    </source>
</reference>
<dbReference type="OrthoDB" id="1708823at2759"/>
<dbReference type="PIRSF" id="PIRSF039099">
    <property type="entry name" value="APP-BP1"/>
    <property type="match status" value="1"/>
</dbReference>
<dbReference type="UniPathway" id="UPA00885"/>
<dbReference type="RefSeq" id="XP_030984756.1">
    <property type="nucleotide sequence ID" value="XM_031123707.1"/>
</dbReference>
<keyword evidence="3 4" id="KW-0833">Ubl conjugation pathway</keyword>
<feature type="domain" description="THIF-type NAD/FAD binding fold" evidence="5">
    <location>
        <begin position="23"/>
        <end position="531"/>
    </location>
</feature>
<evidence type="ECO:0000256" key="3">
    <source>
        <dbReference type="ARBA" id="ARBA00022786"/>
    </source>
</evidence>
<dbReference type="Gene3D" id="3.40.50.720">
    <property type="entry name" value="NAD(P)-binding Rossmann-like Domain"/>
    <property type="match status" value="2"/>
</dbReference>
<comment type="pathway">
    <text evidence="1 4">Protein modification; protein neddylation.</text>
</comment>
<dbReference type="GO" id="GO:0019781">
    <property type="term" value="F:NEDD8 activating enzyme activity"/>
    <property type="evidence" value="ECO:0007669"/>
    <property type="project" value="UniProtKB-UniRule"/>
</dbReference>
<dbReference type="Pfam" id="PF00899">
    <property type="entry name" value="ThiF"/>
    <property type="match status" value="1"/>
</dbReference>
<dbReference type="KEGG" id="pgri:PgNI_03653"/>
<protein>
    <recommendedName>
        <fullName evidence="4">NEDD8-activating enzyme E1 regulatory subunit</fullName>
    </recommendedName>
</protein>
<evidence type="ECO:0000256" key="1">
    <source>
        <dbReference type="ARBA" id="ARBA00005032"/>
    </source>
</evidence>
<sequence length="534" mass="58927">MTEVIMTQTPPVLNGPSEKEKKYDRQLRLWAASGQAALESANILLVSSGGGTVGVETLKNLVLPGIGQFTIYDPATVCESDLGVNFFLDEDSLGKSRAQCCTEMLLELNPEVHGEWHPNSEHGALTLAQLLEKSPTFTMIIYSHPITEADKDLLWTYGSQHKTPLISMHSAGFYSYFQVKLPGAFPIVDTHPDETATTDLRLLTPWPELQQFAKELTHNIDSLDDHEHGHLPYVAILLHYLDQWRDAHDGRYPTTYAEKKEFRTLVSQGTRIGNATGPEENFEEAVAAVLKTISPPSLPDGLREVFRYLDSHKTEERTGFWLIAAAIRQFWENNKCLPVPGKVPDMKAQSNVYVRLQNIYKSKARKDVAEVLDIVRSYPGGGEVDPSGVELFCKNAAFVKLINAAEDGTNSDRLAKVVEAELANDAVAEASMMPLSLVPIYLALSVTAHDPTATREQIMSAIKDCVPSVGDHERLLEVSEEVARAGGAELHNISALTGGMVAQEMIKIITKQYIPVDNTCVFDGIGSRCQTLRL</sequence>
<dbReference type="SUPFAM" id="SSF69572">
    <property type="entry name" value="Activating enzymes of the ubiquitin-like proteins"/>
    <property type="match status" value="1"/>
</dbReference>
<gene>
    <name evidence="7" type="ORF">PgNI_03653</name>
</gene>
<dbReference type="InterPro" id="IPR030667">
    <property type="entry name" value="APP-BP1"/>
</dbReference>
<dbReference type="InterPro" id="IPR000594">
    <property type="entry name" value="ThiF_NAD_FAD-bd"/>
</dbReference>
<dbReference type="PANTHER" id="PTHR10953">
    <property type="entry name" value="UBIQUITIN-ACTIVATING ENZYME E1"/>
    <property type="match status" value="1"/>
</dbReference>
<evidence type="ECO:0000256" key="4">
    <source>
        <dbReference type="PIRNR" id="PIRNR039099"/>
    </source>
</evidence>
<dbReference type="InterPro" id="IPR045886">
    <property type="entry name" value="ThiF/MoeB/HesA"/>
</dbReference>
<evidence type="ECO:0000259" key="5">
    <source>
        <dbReference type="Pfam" id="PF00899"/>
    </source>
</evidence>
<comment type="function">
    <text evidence="4">Regulatory subunit of the dimeric UBA3-ULA1 E1 enzyme.</text>
</comment>
<dbReference type="AlphaFoldDB" id="A0A6P8BC84"/>
<reference evidence="7" key="1">
    <citation type="journal article" date="2019" name="Mol. Biol. Evol.">
        <title>Blast fungal genomes show frequent chromosomal changes, gene gains and losses, and effector gene turnover.</title>
        <authorList>
            <person name="Gomez Luciano L.B."/>
            <person name="Jason Tsai I."/>
            <person name="Chuma I."/>
            <person name="Tosa Y."/>
            <person name="Chen Y.H."/>
            <person name="Li J.Y."/>
            <person name="Li M.Y."/>
            <person name="Jade Lu M.Y."/>
            <person name="Nakayashiki H."/>
            <person name="Li W.H."/>
        </authorList>
    </citation>
    <scope>NUCLEOTIDE SEQUENCE</scope>
    <source>
        <strain evidence="7">NI907</strain>
    </source>
</reference>
<evidence type="ECO:0000256" key="2">
    <source>
        <dbReference type="ARBA" id="ARBA00006868"/>
    </source>
</evidence>